<dbReference type="EMBL" id="MSFK01000002">
    <property type="protein sequence ID" value="PWY95501.1"/>
    <property type="molecule type" value="Genomic_DNA"/>
</dbReference>
<reference evidence="2 3" key="1">
    <citation type="submission" date="2016-12" db="EMBL/GenBank/DDBJ databases">
        <title>The genomes of Aspergillus section Nigri reveals drivers in fungal speciation.</title>
        <authorList>
            <consortium name="DOE Joint Genome Institute"/>
            <person name="Vesth T.C."/>
            <person name="Nybo J."/>
            <person name="Theobald S."/>
            <person name="Brandl J."/>
            <person name="Frisvad J.C."/>
            <person name="Nielsen K.F."/>
            <person name="Lyhne E.K."/>
            <person name="Kogle M.E."/>
            <person name="Kuo A."/>
            <person name="Riley R."/>
            <person name="Clum A."/>
            <person name="Nolan M."/>
            <person name="Lipzen A."/>
            <person name="Salamov A."/>
            <person name="Henrissat B."/>
            <person name="Wiebenga A."/>
            <person name="De Vries R.P."/>
            <person name="Grigoriev I.V."/>
            <person name="Mortensen U.H."/>
            <person name="Andersen M.R."/>
            <person name="Baker S.E."/>
        </authorList>
    </citation>
    <scope>NUCLEOTIDE SEQUENCE [LARGE SCALE GENOMIC DNA]</scope>
    <source>
        <strain evidence="2 3">CBS 115572</strain>
    </source>
</reference>
<keyword evidence="3" id="KW-1185">Reference proteome</keyword>
<dbReference type="AlphaFoldDB" id="A0A317XBL2"/>
<comment type="caution">
    <text evidence="2">The sequence shown here is derived from an EMBL/GenBank/DDBJ whole genome shotgun (WGS) entry which is preliminary data.</text>
</comment>
<name>A0A317XBL2_9EURO</name>
<dbReference type="RefSeq" id="XP_025472262.1">
    <property type="nucleotide sequence ID" value="XM_025605622.1"/>
</dbReference>
<dbReference type="GeneID" id="37107765"/>
<feature type="region of interest" description="Disordered" evidence="1">
    <location>
        <begin position="154"/>
        <end position="176"/>
    </location>
</feature>
<dbReference type="Proteomes" id="UP000246702">
    <property type="component" value="Unassembled WGS sequence"/>
</dbReference>
<sequence length="193" mass="21476">MAWRTGTDQPCQPWRWPYSADPGGWPGRLCVSALQPSCSFPWMFYYVRRVLSIYRVSTQYQVDTILGMCVSPTLETTRRPSSTLRTRSEANSMTKIARLVPTRVSPRTPTFVLGSHLRCVQSGWSAALGPRHSLVVACPLHPWAQYPPHFTRSPSKPSLVSGDSWPPAAVITPGTDDEAGSQALFWSSPLHHP</sequence>
<evidence type="ECO:0000313" key="3">
    <source>
        <dbReference type="Proteomes" id="UP000246702"/>
    </source>
</evidence>
<accession>A0A317XBL2</accession>
<protein>
    <submittedName>
        <fullName evidence="2">Uncharacterized protein</fullName>
    </submittedName>
</protein>
<organism evidence="2 3">
    <name type="scientific">Aspergillus sclerotioniger CBS 115572</name>
    <dbReference type="NCBI Taxonomy" id="1450535"/>
    <lineage>
        <taxon>Eukaryota</taxon>
        <taxon>Fungi</taxon>
        <taxon>Dikarya</taxon>
        <taxon>Ascomycota</taxon>
        <taxon>Pezizomycotina</taxon>
        <taxon>Eurotiomycetes</taxon>
        <taxon>Eurotiomycetidae</taxon>
        <taxon>Eurotiales</taxon>
        <taxon>Aspergillaceae</taxon>
        <taxon>Aspergillus</taxon>
        <taxon>Aspergillus subgen. Circumdati</taxon>
    </lineage>
</organism>
<evidence type="ECO:0000313" key="2">
    <source>
        <dbReference type="EMBL" id="PWY95501.1"/>
    </source>
</evidence>
<gene>
    <name evidence="2" type="ORF">BO94DRAFT_128039</name>
</gene>
<evidence type="ECO:0000256" key="1">
    <source>
        <dbReference type="SAM" id="MobiDB-lite"/>
    </source>
</evidence>
<proteinExistence type="predicted"/>